<reference evidence="2" key="1">
    <citation type="journal article" date="2022" name="bioRxiv">
        <title>Sequencing and chromosome-scale assembly of the giantPleurodeles waltlgenome.</title>
        <authorList>
            <person name="Brown T."/>
            <person name="Elewa A."/>
            <person name="Iarovenko S."/>
            <person name="Subramanian E."/>
            <person name="Araus A.J."/>
            <person name="Petzold A."/>
            <person name="Susuki M."/>
            <person name="Suzuki K.-i.T."/>
            <person name="Hayashi T."/>
            <person name="Toyoda A."/>
            <person name="Oliveira C."/>
            <person name="Osipova E."/>
            <person name="Leigh N.D."/>
            <person name="Simon A."/>
            <person name="Yun M.H."/>
        </authorList>
    </citation>
    <scope>NUCLEOTIDE SEQUENCE</scope>
    <source>
        <strain evidence="2">20211129_DDA</strain>
        <tissue evidence="2">Liver</tissue>
    </source>
</reference>
<evidence type="ECO:0000256" key="1">
    <source>
        <dbReference type="SAM" id="MobiDB-lite"/>
    </source>
</evidence>
<feature type="region of interest" description="Disordered" evidence="1">
    <location>
        <begin position="49"/>
        <end position="71"/>
    </location>
</feature>
<dbReference type="AlphaFoldDB" id="A0AAV7VHM7"/>
<proteinExistence type="predicted"/>
<sequence length="173" mass="18705">MDARVAEAMRLLREASRLDLLADGVACCERPMRQAASGVAAAVAACSSPWSGRGRRAPQEPTQPAGDPAEAWPRLSVPKRWKYRRITDQAPAAEIASLPPLPELALRACHGDSPPARRPASSQVGRHRPCARVCAQIELFANLKPLVGFIISSDSQPPCPALSERPLGFRRLE</sequence>
<comment type="caution">
    <text evidence="2">The sequence shown here is derived from an EMBL/GenBank/DDBJ whole genome shotgun (WGS) entry which is preliminary data.</text>
</comment>
<keyword evidence="3" id="KW-1185">Reference proteome</keyword>
<dbReference type="EMBL" id="JANPWB010000003">
    <property type="protein sequence ID" value="KAJ1200406.1"/>
    <property type="molecule type" value="Genomic_DNA"/>
</dbReference>
<accession>A0AAV7VHM7</accession>
<organism evidence="2 3">
    <name type="scientific">Pleurodeles waltl</name>
    <name type="common">Iberian ribbed newt</name>
    <dbReference type="NCBI Taxonomy" id="8319"/>
    <lineage>
        <taxon>Eukaryota</taxon>
        <taxon>Metazoa</taxon>
        <taxon>Chordata</taxon>
        <taxon>Craniata</taxon>
        <taxon>Vertebrata</taxon>
        <taxon>Euteleostomi</taxon>
        <taxon>Amphibia</taxon>
        <taxon>Batrachia</taxon>
        <taxon>Caudata</taxon>
        <taxon>Salamandroidea</taxon>
        <taxon>Salamandridae</taxon>
        <taxon>Pleurodelinae</taxon>
        <taxon>Pleurodeles</taxon>
    </lineage>
</organism>
<gene>
    <name evidence="2" type="ORF">NDU88_004230</name>
</gene>
<dbReference type="Proteomes" id="UP001066276">
    <property type="component" value="Chromosome 2_1"/>
</dbReference>
<evidence type="ECO:0000313" key="2">
    <source>
        <dbReference type="EMBL" id="KAJ1200406.1"/>
    </source>
</evidence>
<protein>
    <submittedName>
        <fullName evidence="2">Uncharacterized protein</fullName>
    </submittedName>
</protein>
<name>A0AAV7VHM7_PLEWA</name>
<evidence type="ECO:0000313" key="3">
    <source>
        <dbReference type="Proteomes" id="UP001066276"/>
    </source>
</evidence>